<evidence type="ECO:0000256" key="1">
    <source>
        <dbReference type="SAM" id="MobiDB-lite"/>
    </source>
</evidence>
<reference evidence="2" key="1">
    <citation type="journal article" date="2021" name="Sci. Rep.">
        <title>Diploid genomic architecture of Nitzschia inconspicua, an elite biomass production diatom.</title>
        <authorList>
            <person name="Oliver A."/>
            <person name="Podell S."/>
            <person name="Pinowska A."/>
            <person name="Traller J.C."/>
            <person name="Smith S.R."/>
            <person name="McClure R."/>
            <person name="Beliaev A."/>
            <person name="Bohutskyi P."/>
            <person name="Hill E.A."/>
            <person name="Rabines A."/>
            <person name="Zheng H."/>
            <person name="Allen L.Z."/>
            <person name="Kuo A."/>
            <person name="Grigoriev I.V."/>
            <person name="Allen A.E."/>
            <person name="Hazlebeck D."/>
            <person name="Allen E.E."/>
        </authorList>
    </citation>
    <scope>NUCLEOTIDE SEQUENCE</scope>
    <source>
        <strain evidence="2">Hildebrandi</strain>
    </source>
</reference>
<dbReference type="AlphaFoldDB" id="A0A9K3LXS1"/>
<feature type="region of interest" description="Disordered" evidence="1">
    <location>
        <begin position="1"/>
        <end position="57"/>
    </location>
</feature>
<comment type="caution">
    <text evidence="2">The sequence shown here is derived from an EMBL/GenBank/DDBJ whole genome shotgun (WGS) entry which is preliminary data.</text>
</comment>
<feature type="compositionally biased region" description="Basic and acidic residues" evidence="1">
    <location>
        <begin position="7"/>
        <end position="19"/>
    </location>
</feature>
<evidence type="ECO:0000313" key="2">
    <source>
        <dbReference type="EMBL" id="KAG7369735.1"/>
    </source>
</evidence>
<dbReference type="EMBL" id="JAGRRH010000005">
    <property type="protein sequence ID" value="KAG7369735.1"/>
    <property type="molecule type" value="Genomic_DNA"/>
</dbReference>
<name>A0A9K3LXS1_9STRA</name>
<protein>
    <submittedName>
        <fullName evidence="2">Uncharacterized protein</fullName>
    </submittedName>
</protein>
<dbReference type="Proteomes" id="UP000693970">
    <property type="component" value="Unassembled WGS sequence"/>
</dbReference>
<organism evidence="2 3">
    <name type="scientific">Nitzschia inconspicua</name>
    <dbReference type="NCBI Taxonomy" id="303405"/>
    <lineage>
        <taxon>Eukaryota</taxon>
        <taxon>Sar</taxon>
        <taxon>Stramenopiles</taxon>
        <taxon>Ochrophyta</taxon>
        <taxon>Bacillariophyta</taxon>
        <taxon>Bacillariophyceae</taxon>
        <taxon>Bacillariophycidae</taxon>
        <taxon>Bacillariales</taxon>
        <taxon>Bacillariaceae</taxon>
        <taxon>Nitzschia</taxon>
    </lineage>
</organism>
<dbReference type="OrthoDB" id="39910at2759"/>
<reference evidence="2" key="2">
    <citation type="submission" date="2021-04" db="EMBL/GenBank/DDBJ databases">
        <authorList>
            <person name="Podell S."/>
        </authorList>
    </citation>
    <scope>NUCLEOTIDE SEQUENCE</scope>
    <source>
        <strain evidence="2">Hildebrandi</strain>
    </source>
</reference>
<evidence type="ECO:0000313" key="3">
    <source>
        <dbReference type="Proteomes" id="UP000693970"/>
    </source>
</evidence>
<proteinExistence type="predicted"/>
<keyword evidence="3" id="KW-1185">Reference proteome</keyword>
<sequence length="489" mass="53683">MNRKNSKQQDGDDDQDRKPAAQPSASQPEWRSVSMMPPASAVGSSIPRPMSLGGAAFRSANPDVIDKASFFAAATQPKPKAPPATPTKDAGEIQSNWSPRQLRPVPAFYPLERSSRFVEDDLTVVVSRVSEANRLLSIHAIYCDETATASLLTAENVEMQLSLWKTSGKHDGIVIEIQRRNGDSLVFHRYSRAILDAAVGELDIYEHIEQNGADLDVVYSKKVQRLLSLDTSEDGGSETENAIIAIEIAHGLLMKDRMDARQLGLESLCLLTDPKKTGITTALIASRVVLLGTAQDADSPSPEEGLMFDETPFQEIRQTILSLIQLRRIGEADEFEAQEAETDEEEHITILHNLALAVLANALDAIENEDNYDDSTPEDVPVRGRTETCESISERFLEDAKEISEDREILKTLISELGKANAKPHNACLSAKCIGSLCRASDKARSRAKELGAKTVVQTALDVGTRTHLKLEKECDKVLKTLNNTQNEN</sequence>
<accession>A0A9K3LXS1</accession>
<gene>
    <name evidence="2" type="ORF">IV203_027481</name>
</gene>
<feature type="region of interest" description="Disordered" evidence="1">
    <location>
        <begin position="72"/>
        <end position="94"/>
    </location>
</feature>